<organism evidence="3 4">
    <name type="scientific">Saccharibacillus alkalitolerans</name>
    <dbReference type="NCBI Taxonomy" id="2705290"/>
    <lineage>
        <taxon>Bacteria</taxon>
        <taxon>Bacillati</taxon>
        <taxon>Bacillota</taxon>
        <taxon>Bacilli</taxon>
        <taxon>Bacillales</taxon>
        <taxon>Paenibacillaceae</taxon>
        <taxon>Saccharibacillus</taxon>
    </lineage>
</organism>
<evidence type="ECO:0000313" key="4">
    <source>
        <dbReference type="Proteomes" id="UP000800303"/>
    </source>
</evidence>
<accession>A0ABX0FC87</accession>
<dbReference type="Proteomes" id="UP000800303">
    <property type="component" value="Unassembled WGS sequence"/>
</dbReference>
<dbReference type="RefSeq" id="WP_166278481.1">
    <property type="nucleotide sequence ID" value="NZ_JAAFGS010000010.1"/>
</dbReference>
<comment type="caution">
    <text evidence="3">The sequence shown here is derived from an EMBL/GenBank/DDBJ whole genome shotgun (WGS) entry which is preliminary data.</text>
</comment>
<feature type="transmembrane region" description="Helical" evidence="2">
    <location>
        <begin position="7"/>
        <end position="28"/>
    </location>
</feature>
<keyword evidence="2" id="KW-1133">Transmembrane helix</keyword>
<protein>
    <submittedName>
        <fullName evidence="3">Uncharacterized protein</fullName>
    </submittedName>
</protein>
<evidence type="ECO:0000256" key="1">
    <source>
        <dbReference type="SAM" id="MobiDB-lite"/>
    </source>
</evidence>
<proteinExistence type="predicted"/>
<evidence type="ECO:0000313" key="3">
    <source>
        <dbReference type="EMBL" id="NGZ77659.1"/>
    </source>
</evidence>
<reference evidence="3 4" key="1">
    <citation type="submission" date="2020-01" db="EMBL/GenBank/DDBJ databases">
        <title>Polyphasic characterisation and genomic insights into a novel alkali tolerant bacterium VR-M41.</title>
        <authorList>
            <person name="Vemuluri V.R."/>
        </authorList>
    </citation>
    <scope>NUCLEOTIDE SEQUENCE [LARGE SCALE GENOMIC DNA]</scope>
    <source>
        <strain evidence="3 4">VR-M41</strain>
    </source>
</reference>
<name>A0ABX0FC87_9BACL</name>
<evidence type="ECO:0000256" key="2">
    <source>
        <dbReference type="SAM" id="Phobius"/>
    </source>
</evidence>
<sequence length="71" mass="8064">MNEKSKVWIWLSIPLICGALSFVLLWIIPPRVGEGQKETSSQKYSGGGNEKKDSSYARSSLRRRGGKRLRR</sequence>
<keyword evidence="2" id="KW-0812">Transmembrane</keyword>
<keyword evidence="2" id="KW-0472">Membrane</keyword>
<feature type="region of interest" description="Disordered" evidence="1">
    <location>
        <begin position="34"/>
        <end position="71"/>
    </location>
</feature>
<dbReference type="EMBL" id="JAAFGS010000010">
    <property type="protein sequence ID" value="NGZ77659.1"/>
    <property type="molecule type" value="Genomic_DNA"/>
</dbReference>
<feature type="compositionally biased region" description="Basic residues" evidence="1">
    <location>
        <begin position="60"/>
        <end position="71"/>
    </location>
</feature>
<gene>
    <name evidence="3" type="ORF">GYN08_20410</name>
</gene>
<keyword evidence="4" id="KW-1185">Reference proteome</keyword>